<feature type="domain" description="HMG box" evidence="2">
    <location>
        <begin position="23"/>
        <end position="70"/>
    </location>
</feature>
<dbReference type="EMBL" id="QKYT01000202">
    <property type="protein sequence ID" value="RIA89844.1"/>
    <property type="molecule type" value="Genomic_DNA"/>
</dbReference>
<evidence type="ECO:0000259" key="2">
    <source>
        <dbReference type="PROSITE" id="PS50118"/>
    </source>
</evidence>
<dbReference type="InterPro" id="IPR056775">
    <property type="entry name" value="YABBY_C"/>
</dbReference>
<dbReference type="GO" id="GO:0005634">
    <property type="term" value="C:nucleus"/>
    <property type="evidence" value="ECO:0007669"/>
    <property type="project" value="UniProtKB-UniRule"/>
</dbReference>
<evidence type="ECO:0000313" key="4">
    <source>
        <dbReference type="Proteomes" id="UP000265703"/>
    </source>
</evidence>
<dbReference type="OrthoDB" id="667577at2759"/>
<keyword evidence="1" id="KW-0238">DNA-binding</keyword>
<dbReference type="Gene3D" id="1.10.30.10">
    <property type="entry name" value="High mobility group box domain"/>
    <property type="match status" value="1"/>
</dbReference>
<dbReference type="InterPro" id="IPR036910">
    <property type="entry name" value="HMG_box_dom_sf"/>
</dbReference>
<keyword evidence="4" id="KW-1185">Reference proteome</keyword>
<dbReference type="SUPFAM" id="SSF47095">
    <property type="entry name" value="HMG-box"/>
    <property type="match status" value="1"/>
</dbReference>
<gene>
    <name evidence="3" type="ORF">C1645_771215</name>
</gene>
<evidence type="ECO:0000313" key="3">
    <source>
        <dbReference type="EMBL" id="RIA89844.1"/>
    </source>
</evidence>
<organism evidence="3 4">
    <name type="scientific">Glomus cerebriforme</name>
    <dbReference type="NCBI Taxonomy" id="658196"/>
    <lineage>
        <taxon>Eukaryota</taxon>
        <taxon>Fungi</taxon>
        <taxon>Fungi incertae sedis</taxon>
        <taxon>Mucoromycota</taxon>
        <taxon>Glomeromycotina</taxon>
        <taxon>Glomeromycetes</taxon>
        <taxon>Glomerales</taxon>
        <taxon>Glomeraceae</taxon>
        <taxon>Glomus</taxon>
    </lineage>
</organism>
<reference evidence="3 4" key="1">
    <citation type="submission" date="2018-06" db="EMBL/GenBank/DDBJ databases">
        <title>Comparative genomics reveals the genomic features of Rhizophagus irregularis, R. cerebriforme, R. diaphanum and Gigaspora rosea, and their symbiotic lifestyle signature.</title>
        <authorList>
            <person name="Morin E."/>
            <person name="San Clemente H."/>
            <person name="Chen E.C.H."/>
            <person name="De La Providencia I."/>
            <person name="Hainaut M."/>
            <person name="Kuo A."/>
            <person name="Kohler A."/>
            <person name="Murat C."/>
            <person name="Tang N."/>
            <person name="Roy S."/>
            <person name="Loubradou J."/>
            <person name="Henrissat B."/>
            <person name="Grigoriev I.V."/>
            <person name="Corradi N."/>
            <person name="Roux C."/>
            <person name="Martin F.M."/>
        </authorList>
    </citation>
    <scope>NUCLEOTIDE SEQUENCE [LARGE SCALE GENOMIC DNA]</scope>
    <source>
        <strain evidence="3 4">DAOM 227022</strain>
    </source>
</reference>
<protein>
    <recommendedName>
        <fullName evidence="2">HMG box domain-containing protein</fullName>
    </recommendedName>
</protein>
<dbReference type="Proteomes" id="UP000265703">
    <property type="component" value="Unassembled WGS sequence"/>
</dbReference>
<dbReference type="PROSITE" id="PS50118">
    <property type="entry name" value="HMG_BOX_2"/>
    <property type="match status" value="1"/>
</dbReference>
<name>A0A397T457_9GLOM</name>
<accession>A0A397T457</accession>
<dbReference type="CDD" id="cd00084">
    <property type="entry name" value="HMG-box_SF"/>
    <property type="match status" value="1"/>
</dbReference>
<comment type="caution">
    <text evidence="3">The sequence shown here is derived from an EMBL/GenBank/DDBJ whole genome shotgun (WGS) entry which is preliminary data.</text>
</comment>
<dbReference type="GO" id="GO:0003677">
    <property type="term" value="F:DNA binding"/>
    <property type="evidence" value="ECO:0007669"/>
    <property type="project" value="UniProtKB-UniRule"/>
</dbReference>
<feature type="DNA-binding region" description="HMG box" evidence="1">
    <location>
        <begin position="23"/>
        <end position="70"/>
    </location>
</feature>
<dbReference type="InterPro" id="IPR009071">
    <property type="entry name" value="HMG_box_dom"/>
</dbReference>
<dbReference type="Pfam" id="PF04690">
    <property type="entry name" value="YABBY"/>
    <property type="match status" value="1"/>
</dbReference>
<sequence length="70" mass="8416">MLYTIPSKIFSFHMTKVKKTFDDRTKFSPFNKFMKTEFPKVKADNPEISNQEAFKIVSRRWRESPENPKN</sequence>
<evidence type="ECO:0000256" key="1">
    <source>
        <dbReference type="PROSITE-ProRule" id="PRU00267"/>
    </source>
</evidence>
<proteinExistence type="predicted"/>
<dbReference type="AlphaFoldDB" id="A0A397T457"/>
<keyword evidence="1" id="KW-0539">Nucleus</keyword>